<sequence length="516" mass="55915">MASHCMDEEAPGSGAKPAGRVGEGASPTLPPLSLKTRYGYASGAIANGVKNVSFSAYLMFFYNQVVGVPAAIVSAALAATLLIDALIDPFLGRWSDVARTRWGRRHPFIYAALVPTPLFFLLVWLPPATLSHAQTGFWVFATAVFTRISISAFEIATQAMTPELTEDYRERTRLFSLRYWFLYLGQYGFSALSLLIFFAPTPDYPRGQLNPDSYTGFALLGSAMIFLSILACGLGTHDRIPYLRQADPRGQGGGIARHFREMAGAFRNRAFLAIFGFGVFKFTAIGLYAASALYFNTYLFGLSAAQIALLTIDSVVAATIAAPLAPLMSHWLGKRTSSLLFAIVGVSLGLSPLLLSYLDLFFLPGDPRLLPTLFVIGAIYGAMVAVSLINTSSMLADVVEDSAVRTGRHEAGTFFAAASFMQQCSTALGLVANGLILTWSAFPAKVSADQVTDAMMDSLVIHYLFASFGLWLLGCVILLFYPITRAHHERNVEILKARLAEARAREAENFAGGPVR</sequence>
<dbReference type="PANTHER" id="PTHR11328:SF24">
    <property type="entry name" value="MAJOR FACILITATOR SUPERFAMILY (MFS) PROFILE DOMAIN-CONTAINING PROTEIN"/>
    <property type="match status" value="1"/>
</dbReference>
<feature type="transmembrane region" description="Helical" evidence="3">
    <location>
        <begin position="214"/>
        <end position="234"/>
    </location>
</feature>
<feature type="transmembrane region" description="Helical" evidence="3">
    <location>
        <begin position="307"/>
        <end position="327"/>
    </location>
</feature>
<keyword evidence="5" id="KW-1185">Reference proteome</keyword>
<evidence type="ECO:0000313" key="4">
    <source>
        <dbReference type="EMBL" id="MDV5824840.1"/>
    </source>
</evidence>
<dbReference type="PANTHER" id="PTHR11328">
    <property type="entry name" value="MAJOR FACILITATOR SUPERFAMILY DOMAIN-CONTAINING PROTEIN"/>
    <property type="match status" value="1"/>
</dbReference>
<reference evidence="5" key="1">
    <citation type="journal article" date="2022" name="J Environ Chem Eng">
        <title>Biodegradation of petroleum oil using a constructed nonpathogenic and heavy metal-tolerant bacterial consortium isolated from marine sponges.</title>
        <authorList>
            <person name="Dechsakulwatana C."/>
            <person name="Rungsihiranrut A."/>
            <person name="Muangchinda C."/>
            <person name="Ningthoujam R."/>
            <person name="Klankeo P."/>
            <person name="Pinyakong O."/>
        </authorList>
    </citation>
    <scope>NUCLEOTIDE SEQUENCE [LARGE SCALE GENOMIC DNA]</scope>
    <source>
        <strain evidence="5">MO2-4</strain>
    </source>
</reference>
<evidence type="ECO:0000256" key="1">
    <source>
        <dbReference type="ARBA" id="ARBA00009617"/>
    </source>
</evidence>
<feature type="transmembrane region" description="Helical" evidence="3">
    <location>
        <begin position="108"/>
        <end position="125"/>
    </location>
</feature>
<dbReference type="InterPro" id="IPR036259">
    <property type="entry name" value="MFS_trans_sf"/>
</dbReference>
<dbReference type="EMBL" id="JAPTHD010000006">
    <property type="protein sequence ID" value="MDV5824840.1"/>
    <property type="molecule type" value="Genomic_DNA"/>
</dbReference>
<gene>
    <name evidence="4" type="ORF">O0R41_14635</name>
</gene>
<comment type="caution">
    <text evidence="4">The sequence shown here is derived from an EMBL/GenBank/DDBJ whole genome shotgun (WGS) entry which is preliminary data.</text>
</comment>
<dbReference type="InterPro" id="IPR039672">
    <property type="entry name" value="MFS_2"/>
</dbReference>
<keyword evidence="3" id="KW-1133">Transmembrane helix</keyword>
<feature type="transmembrane region" description="Helical" evidence="3">
    <location>
        <begin position="339"/>
        <end position="363"/>
    </location>
</feature>
<evidence type="ECO:0000256" key="2">
    <source>
        <dbReference type="SAM" id="MobiDB-lite"/>
    </source>
</evidence>
<dbReference type="SUPFAM" id="SSF103473">
    <property type="entry name" value="MFS general substrate transporter"/>
    <property type="match status" value="1"/>
</dbReference>
<keyword evidence="3" id="KW-0472">Membrane</keyword>
<feature type="transmembrane region" description="Helical" evidence="3">
    <location>
        <begin position="411"/>
        <end position="439"/>
    </location>
</feature>
<dbReference type="RefSeq" id="WP_317517486.1">
    <property type="nucleotide sequence ID" value="NZ_JAPTHD010000006.1"/>
</dbReference>
<feature type="region of interest" description="Disordered" evidence="2">
    <location>
        <begin position="1"/>
        <end position="28"/>
    </location>
</feature>
<dbReference type="Proteomes" id="UP001185984">
    <property type="component" value="Unassembled WGS sequence"/>
</dbReference>
<name>A0ABU3ZZC1_9SPHN</name>
<proteinExistence type="inferred from homology"/>
<feature type="transmembrane region" description="Helical" evidence="3">
    <location>
        <begin position="137"/>
        <end position="156"/>
    </location>
</feature>
<accession>A0ABU3ZZC1</accession>
<evidence type="ECO:0000313" key="5">
    <source>
        <dbReference type="Proteomes" id="UP001185984"/>
    </source>
</evidence>
<feature type="transmembrane region" description="Helical" evidence="3">
    <location>
        <begin position="177"/>
        <end position="199"/>
    </location>
</feature>
<comment type="similarity">
    <text evidence="1">Belongs to the sodium:galactoside symporter (TC 2.A.2) family.</text>
</comment>
<dbReference type="Gene3D" id="1.20.1250.20">
    <property type="entry name" value="MFS general substrate transporter like domains"/>
    <property type="match status" value="2"/>
</dbReference>
<feature type="transmembrane region" description="Helical" evidence="3">
    <location>
        <begin position="459"/>
        <end position="481"/>
    </location>
</feature>
<protein>
    <submittedName>
        <fullName evidence="4">MFS transporter</fullName>
    </submittedName>
</protein>
<feature type="transmembrane region" description="Helical" evidence="3">
    <location>
        <begin position="369"/>
        <end position="390"/>
    </location>
</feature>
<evidence type="ECO:0000256" key="3">
    <source>
        <dbReference type="SAM" id="Phobius"/>
    </source>
</evidence>
<organism evidence="4 5">
    <name type="scientific">Sphingobium naphthae</name>
    <dbReference type="NCBI Taxonomy" id="1886786"/>
    <lineage>
        <taxon>Bacteria</taxon>
        <taxon>Pseudomonadati</taxon>
        <taxon>Pseudomonadota</taxon>
        <taxon>Alphaproteobacteria</taxon>
        <taxon>Sphingomonadales</taxon>
        <taxon>Sphingomonadaceae</taxon>
        <taxon>Sphingobium</taxon>
    </lineage>
</organism>
<feature type="transmembrane region" description="Helical" evidence="3">
    <location>
        <begin position="270"/>
        <end position="295"/>
    </location>
</feature>
<dbReference type="Pfam" id="PF13347">
    <property type="entry name" value="MFS_2"/>
    <property type="match status" value="1"/>
</dbReference>
<feature type="transmembrane region" description="Helical" evidence="3">
    <location>
        <begin position="61"/>
        <end position="87"/>
    </location>
</feature>
<keyword evidence="3" id="KW-0812">Transmembrane</keyword>